<feature type="compositionally biased region" description="Low complexity" evidence="7">
    <location>
        <begin position="15"/>
        <end position="26"/>
    </location>
</feature>
<dbReference type="InterPro" id="IPR006047">
    <property type="entry name" value="GH13_cat_dom"/>
</dbReference>
<comment type="caution">
    <text evidence="9">The sequence shown here is derived from an EMBL/GenBank/DDBJ whole genome shotgun (WGS) entry which is preliminary data.</text>
</comment>
<proteinExistence type="inferred from homology"/>
<protein>
    <recommendedName>
        <fullName evidence="8">Glycosyl hydrolase family 13 catalytic domain-containing protein</fullName>
    </recommendedName>
</protein>
<feature type="domain" description="Glycosyl hydrolase family 13 catalytic" evidence="8">
    <location>
        <begin position="40"/>
        <end position="440"/>
    </location>
</feature>
<organism evidence="9 10">
    <name type="scientific">Lithohypha guttulata</name>
    <dbReference type="NCBI Taxonomy" id="1690604"/>
    <lineage>
        <taxon>Eukaryota</taxon>
        <taxon>Fungi</taxon>
        <taxon>Dikarya</taxon>
        <taxon>Ascomycota</taxon>
        <taxon>Pezizomycotina</taxon>
        <taxon>Eurotiomycetes</taxon>
        <taxon>Chaetothyriomycetidae</taxon>
        <taxon>Chaetothyriales</taxon>
        <taxon>Trichomeriaceae</taxon>
        <taxon>Lithohypha</taxon>
    </lineage>
</organism>
<comment type="similarity">
    <text evidence="2">Belongs to the glycosyl hydrolase 13 family.</text>
</comment>
<dbReference type="EMBL" id="JAVRRG010000027">
    <property type="protein sequence ID" value="KAK5095572.1"/>
    <property type="molecule type" value="Genomic_DNA"/>
</dbReference>
<dbReference type="Proteomes" id="UP001345013">
    <property type="component" value="Unassembled WGS sequence"/>
</dbReference>
<evidence type="ECO:0000259" key="8">
    <source>
        <dbReference type="SMART" id="SM00642"/>
    </source>
</evidence>
<feature type="compositionally biased region" description="Polar residues" evidence="7">
    <location>
        <begin position="27"/>
        <end position="37"/>
    </location>
</feature>
<dbReference type="SMART" id="SM00642">
    <property type="entry name" value="Aamy"/>
    <property type="match status" value="1"/>
</dbReference>
<keyword evidence="4" id="KW-0378">Hydrolase</keyword>
<dbReference type="NCBIfam" id="NF006969">
    <property type="entry name" value="PRK09441.1-2"/>
    <property type="match status" value="1"/>
</dbReference>
<evidence type="ECO:0000256" key="2">
    <source>
        <dbReference type="ARBA" id="ARBA00008061"/>
    </source>
</evidence>
<dbReference type="NCBIfam" id="NF006968">
    <property type="entry name" value="PRK09441.1-1"/>
    <property type="match status" value="1"/>
</dbReference>
<dbReference type="InterPro" id="IPR013776">
    <property type="entry name" value="A-amylase_thermo"/>
</dbReference>
<comment type="cofactor">
    <cofactor evidence="1">
        <name>Ca(2+)</name>
        <dbReference type="ChEBI" id="CHEBI:29108"/>
    </cofactor>
</comment>
<keyword evidence="10" id="KW-1185">Reference proteome</keyword>
<dbReference type="Gene3D" id="3.20.20.80">
    <property type="entry name" value="Glycosidases"/>
    <property type="match status" value="1"/>
</dbReference>
<evidence type="ECO:0000256" key="4">
    <source>
        <dbReference type="ARBA" id="ARBA00022801"/>
    </source>
</evidence>
<accession>A0ABR0KGI5</accession>
<dbReference type="InterPro" id="IPR015237">
    <property type="entry name" value="Alpha-amylase_C_pro"/>
</dbReference>
<dbReference type="Gene3D" id="2.60.40.1180">
    <property type="entry name" value="Golgi alpha-mannosidase II"/>
    <property type="match status" value="1"/>
</dbReference>
<dbReference type="CDD" id="cd11318">
    <property type="entry name" value="AmyAc_bac_fung_AmyA"/>
    <property type="match status" value="1"/>
</dbReference>
<reference evidence="9 10" key="1">
    <citation type="submission" date="2023-08" db="EMBL/GenBank/DDBJ databases">
        <title>Black Yeasts Isolated from many extreme environments.</title>
        <authorList>
            <person name="Coleine C."/>
            <person name="Stajich J.E."/>
            <person name="Selbmann L."/>
        </authorList>
    </citation>
    <scope>NUCLEOTIDE SEQUENCE [LARGE SCALE GENOMIC DNA]</scope>
    <source>
        <strain evidence="9 10">CCFEE 5885</strain>
    </source>
</reference>
<evidence type="ECO:0000313" key="10">
    <source>
        <dbReference type="Proteomes" id="UP001345013"/>
    </source>
</evidence>
<sequence length="559" mass="63338">MSFHGFKQVFSSLRTTSNEESSTQTEMNPQEPSTGMTDNTTLFQGFEWYLPSDGQQYRRLARSLKSLKLLGVDQVWLPPGCKAGWQGSNGYDVYDLYDLGEFDQKGARGTKHGDKQALTDLSRLAQSIGVKLCWDAILNHKCAADYTEQCQAVKVDKENRLKTIGGKHEVEVWTGYNFDGRKDKYSSFKYHWHHFTGTDWEARLESNEHIYRFVGDDKPGWANDVDDTLGNYDYLMGNDLDHSQKEVRDDLHAWAEWIVKEVGVSGFRLDAVKHMSQSFLKAWIECLDTKFPKHLFFVGEYWRGDLDVLGPVIEKFNGRLHLFDVALAGNMSKISHDPVAADLRKVFEGTLTKHYPEQAVTFILNHDTQPRYERDHHVIPISPWFIPLGYALILLRQTPSYPSVFYGDLYGIQSPDPQNTPHLAQPPSCLGILPRLMLARKLWAYGPSREYFDDAACVGFTRLGLAGADGAASKKEGLAVILNIGTGYAVKRMFVGAQRRGQRFTDLLDFAWGEVVVDEEGWGVFPVGPRSVGVWLNSQAVGREKVEGLTRIPEMVYRT</sequence>
<evidence type="ECO:0000313" key="9">
    <source>
        <dbReference type="EMBL" id="KAK5095572.1"/>
    </source>
</evidence>
<dbReference type="Gene3D" id="2.40.30.140">
    <property type="match status" value="1"/>
</dbReference>
<dbReference type="PIRSF" id="PIRSF001021">
    <property type="entry name" value="Alph-amls_thrmst"/>
    <property type="match status" value="1"/>
</dbReference>
<dbReference type="SUPFAM" id="SSF51011">
    <property type="entry name" value="Glycosyl hydrolase domain"/>
    <property type="match status" value="1"/>
</dbReference>
<keyword evidence="3" id="KW-0479">Metal-binding</keyword>
<dbReference type="InterPro" id="IPR013780">
    <property type="entry name" value="Glyco_hydro_b"/>
</dbReference>
<evidence type="ECO:0000256" key="5">
    <source>
        <dbReference type="ARBA" id="ARBA00023277"/>
    </source>
</evidence>
<dbReference type="Pfam" id="PF00128">
    <property type="entry name" value="Alpha-amylase"/>
    <property type="match status" value="1"/>
</dbReference>
<feature type="region of interest" description="Disordered" evidence="7">
    <location>
        <begin position="13"/>
        <end position="37"/>
    </location>
</feature>
<evidence type="ECO:0000256" key="7">
    <source>
        <dbReference type="SAM" id="MobiDB-lite"/>
    </source>
</evidence>
<keyword evidence="5" id="KW-0119">Carbohydrate metabolism</keyword>
<evidence type="ECO:0000256" key="1">
    <source>
        <dbReference type="ARBA" id="ARBA00001913"/>
    </source>
</evidence>
<name>A0ABR0KGI5_9EURO</name>
<keyword evidence="6" id="KW-0326">Glycosidase</keyword>
<gene>
    <name evidence="9" type="ORF">LTR24_003043</name>
</gene>
<dbReference type="Pfam" id="PF09154">
    <property type="entry name" value="Alpha-amy_C_pro"/>
    <property type="match status" value="1"/>
</dbReference>
<evidence type="ECO:0000256" key="3">
    <source>
        <dbReference type="ARBA" id="ARBA00022723"/>
    </source>
</evidence>
<dbReference type="InterPro" id="IPR017853">
    <property type="entry name" value="GH"/>
</dbReference>
<evidence type="ECO:0000256" key="6">
    <source>
        <dbReference type="ARBA" id="ARBA00023295"/>
    </source>
</evidence>
<dbReference type="SUPFAM" id="SSF51445">
    <property type="entry name" value="(Trans)glycosidases"/>
    <property type="match status" value="1"/>
</dbReference>
<dbReference type="PANTHER" id="PTHR43447">
    <property type="entry name" value="ALPHA-AMYLASE"/>
    <property type="match status" value="1"/>
</dbReference>